<name>A0A816UCX2_9BILA</name>
<feature type="transmembrane region" description="Helical" evidence="5">
    <location>
        <begin position="34"/>
        <end position="52"/>
    </location>
</feature>
<evidence type="ECO:0008006" key="8">
    <source>
        <dbReference type="Google" id="ProtNLM"/>
    </source>
</evidence>
<evidence type="ECO:0000256" key="2">
    <source>
        <dbReference type="ARBA" id="ARBA00022692"/>
    </source>
</evidence>
<keyword evidence="3 5" id="KW-1133">Transmembrane helix</keyword>
<gene>
    <name evidence="6" type="ORF">MBJ925_LOCUS23422</name>
</gene>
<evidence type="ECO:0000313" key="6">
    <source>
        <dbReference type="EMBL" id="CAF2106740.1"/>
    </source>
</evidence>
<sequence>MDQWLNRCVAVERAINALKRVNFNKKKSKKMTKFTILALLILTIDTAIHDSVHRGLIDDDDDSDEKRIWCIVTYPPNVQFFNLAVHIFHFFAPFIINLISALVIIQKNARHQATCQPRKAYQNLLRYQFQQHNHLLIAPVMLVVLAFPRLIISFLSGCMKSTRDSWLFLVGYFISFILPMLLFVVFVLSSNLYKEEFHKCIGRYRKTIQRRVHLML</sequence>
<reference evidence="6" key="1">
    <citation type="submission" date="2021-02" db="EMBL/GenBank/DDBJ databases">
        <authorList>
            <person name="Nowell W R."/>
        </authorList>
    </citation>
    <scope>NUCLEOTIDE SEQUENCE</scope>
</reference>
<feature type="transmembrane region" description="Helical" evidence="5">
    <location>
        <begin position="166"/>
        <end position="189"/>
    </location>
</feature>
<keyword evidence="4 5" id="KW-0472">Membrane</keyword>
<proteinExistence type="predicted"/>
<comment type="subcellular location">
    <subcellularLocation>
        <location evidence="1">Membrane</location>
    </subcellularLocation>
</comment>
<dbReference type="InterPro" id="IPR000276">
    <property type="entry name" value="GPCR_Rhodpsn"/>
</dbReference>
<evidence type="ECO:0000256" key="1">
    <source>
        <dbReference type="ARBA" id="ARBA00004370"/>
    </source>
</evidence>
<dbReference type="GO" id="GO:0004930">
    <property type="term" value="F:G protein-coupled receptor activity"/>
    <property type="evidence" value="ECO:0007669"/>
    <property type="project" value="InterPro"/>
</dbReference>
<dbReference type="GO" id="GO:0016020">
    <property type="term" value="C:membrane"/>
    <property type="evidence" value="ECO:0007669"/>
    <property type="project" value="UniProtKB-SubCell"/>
</dbReference>
<accession>A0A816UCX2</accession>
<evidence type="ECO:0000313" key="7">
    <source>
        <dbReference type="Proteomes" id="UP000663824"/>
    </source>
</evidence>
<dbReference type="EMBL" id="CAJNRE010012026">
    <property type="protein sequence ID" value="CAF2106740.1"/>
    <property type="molecule type" value="Genomic_DNA"/>
</dbReference>
<evidence type="ECO:0000256" key="4">
    <source>
        <dbReference type="ARBA" id="ARBA00023136"/>
    </source>
</evidence>
<dbReference type="AlphaFoldDB" id="A0A816UCX2"/>
<dbReference type="Gene3D" id="1.20.1070.10">
    <property type="entry name" value="Rhodopsin 7-helix transmembrane proteins"/>
    <property type="match status" value="1"/>
</dbReference>
<organism evidence="6 7">
    <name type="scientific">Rotaria magnacalcarata</name>
    <dbReference type="NCBI Taxonomy" id="392030"/>
    <lineage>
        <taxon>Eukaryota</taxon>
        <taxon>Metazoa</taxon>
        <taxon>Spiralia</taxon>
        <taxon>Gnathifera</taxon>
        <taxon>Rotifera</taxon>
        <taxon>Eurotatoria</taxon>
        <taxon>Bdelloidea</taxon>
        <taxon>Philodinida</taxon>
        <taxon>Philodinidae</taxon>
        <taxon>Rotaria</taxon>
    </lineage>
</organism>
<dbReference type="Pfam" id="PF00001">
    <property type="entry name" value="7tm_1"/>
    <property type="match status" value="1"/>
</dbReference>
<protein>
    <recommendedName>
        <fullName evidence="8">G-protein coupled receptors family 1 profile domain-containing protein</fullName>
    </recommendedName>
</protein>
<evidence type="ECO:0000256" key="3">
    <source>
        <dbReference type="ARBA" id="ARBA00022989"/>
    </source>
</evidence>
<evidence type="ECO:0000256" key="5">
    <source>
        <dbReference type="SAM" id="Phobius"/>
    </source>
</evidence>
<feature type="transmembrane region" description="Helical" evidence="5">
    <location>
        <begin position="135"/>
        <end position="154"/>
    </location>
</feature>
<dbReference type="SUPFAM" id="SSF81321">
    <property type="entry name" value="Family A G protein-coupled receptor-like"/>
    <property type="match status" value="1"/>
</dbReference>
<comment type="caution">
    <text evidence="6">The sequence shown here is derived from an EMBL/GenBank/DDBJ whole genome shotgun (WGS) entry which is preliminary data.</text>
</comment>
<feature type="transmembrane region" description="Helical" evidence="5">
    <location>
        <begin position="83"/>
        <end position="105"/>
    </location>
</feature>
<dbReference type="Proteomes" id="UP000663824">
    <property type="component" value="Unassembled WGS sequence"/>
</dbReference>
<keyword evidence="2 5" id="KW-0812">Transmembrane</keyword>